<reference evidence="2" key="1">
    <citation type="submission" date="2017-01" db="EMBL/GenBank/DDBJ databases">
        <authorList>
            <person name="Varghese N."/>
            <person name="Submissions S."/>
        </authorList>
    </citation>
    <scope>NUCLEOTIDE SEQUENCE [LARGE SCALE GENOMIC DNA]</scope>
    <source>
        <strain evidence="2">DSM 23127</strain>
    </source>
</reference>
<gene>
    <name evidence="1" type="ORF">SAMN05421687_101290</name>
</gene>
<accession>A0A1N7IJL4</accession>
<dbReference type="Pfam" id="PF20111">
    <property type="entry name" value="DUF6501"/>
    <property type="match status" value="1"/>
</dbReference>
<dbReference type="AlphaFoldDB" id="A0A1N7IJL4"/>
<dbReference type="RefSeq" id="WP_076556552.1">
    <property type="nucleotide sequence ID" value="NZ_FTOC01000001.1"/>
</dbReference>
<protein>
    <submittedName>
        <fullName evidence="1">Uncharacterized protein</fullName>
    </submittedName>
</protein>
<evidence type="ECO:0000313" key="2">
    <source>
        <dbReference type="Proteomes" id="UP000187608"/>
    </source>
</evidence>
<dbReference type="EMBL" id="FTOC01000001">
    <property type="protein sequence ID" value="SIS37279.1"/>
    <property type="molecule type" value="Genomic_DNA"/>
</dbReference>
<dbReference type="STRING" id="570947.SAMN05421687_101290"/>
<sequence>MIHKTWESNETIKKIKCIHNDAEKFVVEDVLTPGKIYEVKNESGEFYFIIDDSGRMGGFYKHYFEEEK</sequence>
<dbReference type="OrthoDB" id="2428356at2"/>
<proteinExistence type="predicted"/>
<keyword evidence="2" id="KW-1185">Reference proteome</keyword>
<dbReference type="InterPro" id="IPR045447">
    <property type="entry name" value="DUF6501"/>
</dbReference>
<dbReference type="Proteomes" id="UP000187608">
    <property type="component" value="Unassembled WGS sequence"/>
</dbReference>
<name>A0A1N7IJL4_9BACI</name>
<evidence type="ECO:0000313" key="1">
    <source>
        <dbReference type="EMBL" id="SIS37279.1"/>
    </source>
</evidence>
<organism evidence="1 2">
    <name type="scientific">Salimicrobium flavidum</name>
    <dbReference type="NCBI Taxonomy" id="570947"/>
    <lineage>
        <taxon>Bacteria</taxon>
        <taxon>Bacillati</taxon>
        <taxon>Bacillota</taxon>
        <taxon>Bacilli</taxon>
        <taxon>Bacillales</taxon>
        <taxon>Bacillaceae</taxon>
        <taxon>Salimicrobium</taxon>
    </lineage>
</organism>